<feature type="transmembrane region" description="Helical" evidence="6">
    <location>
        <begin position="312"/>
        <end position="334"/>
    </location>
</feature>
<protein>
    <submittedName>
        <fullName evidence="7">Rod shape-determining protein RodA</fullName>
    </submittedName>
</protein>
<evidence type="ECO:0000313" key="7">
    <source>
        <dbReference type="EMBL" id="OHA14294.1"/>
    </source>
</evidence>
<dbReference type="GO" id="GO:0051301">
    <property type="term" value="P:cell division"/>
    <property type="evidence" value="ECO:0007669"/>
    <property type="project" value="InterPro"/>
</dbReference>
<organism evidence="7 8">
    <name type="scientific">Candidatus Tagabacteria bacterium RIFCSPLOWO2_01_FULL_39_11</name>
    <dbReference type="NCBI Taxonomy" id="1802295"/>
    <lineage>
        <taxon>Bacteria</taxon>
        <taxon>Candidatus Tagaibacteriota</taxon>
    </lineage>
</organism>
<dbReference type="EMBL" id="MHQZ01000014">
    <property type="protein sequence ID" value="OHA14294.1"/>
    <property type="molecule type" value="Genomic_DNA"/>
</dbReference>
<dbReference type="InterPro" id="IPR011923">
    <property type="entry name" value="RodA/MrdB"/>
</dbReference>
<keyword evidence="3" id="KW-0133">Cell shape</keyword>
<dbReference type="GO" id="GO:0015648">
    <property type="term" value="F:lipid-linked peptidoglycan transporter activity"/>
    <property type="evidence" value="ECO:0007669"/>
    <property type="project" value="TreeGrafter"/>
</dbReference>
<proteinExistence type="predicted"/>
<name>A0A1G2LS21_9BACT</name>
<feature type="transmembrane region" description="Helical" evidence="6">
    <location>
        <begin position="280"/>
        <end position="300"/>
    </location>
</feature>
<feature type="transmembrane region" description="Helical" evidence="6">
    <location>
        <begin position="346"/>
        <end position="367"/>
    </location>
</feature>
<keyword evidence="4 6" id="KW-1133">Transmembrane helix</keyword>
<dbReference type="InterPro" id="IPR001182">
    <property type="entry name" value="FtsW/RodA"/>
</dbReference>
<feature type="transmembrane region" description="Helical" evidence="6">
    <location>
        <begin position="50"/>
        <end position="68"/>
    </location>
</feature>
<dbReference type="PANTHER" id="PTHR30474:SF1">
    <property type="entry name" value="PEPTIDOGLYCAN GLYCOSYLTRANSFERASE MRDB"/>
    <property type="match status" value="1"/>
</dbReference>
<accession>A0A1G2LS21</accession>
<feature type="transmembrane region" description="Helical" evidence="6">
    <location>
        <begin position="170"/>
        <end position="187"/>
    </location>
</feature>
<evidence type="ECO:0000256" key="1">
    <source>
        <dbReference type="ARBA" id="ARBA00004141"/>
    </source>
</evidence>
<feature type="transmembrane region" description="Helical" evidence="6">
    <location>
        <begin position="192"/>
        <end position="210"/>
    </location>
</feature>
<evidence type="ECO:0000256" key="3">
    <source>
        <dbReference type="ARBA" id="ARBA00022960"/>
    </source>
</evidence>
<gene>
    <name evidence="7" type="ORF">A2909_00155</name>
</gene>
<feature type="transmembrane region" description="Helical" evidence="6">
    <location>
        <begin position="148"/>
        <end position="164"/>
    </location>
</feature>
<dbReference type="GO" id="GO:0032153">
    <property type="term" value="C:cell division site"/>
    <property type="evidence" value="ECO:0007669"/>
    <property type="project" value="TreeGrafter"/>
</dbReference>
<dbReference type="Proteomes" id="UP000178302">
    <property type="component" value="Unassembled WGS sequence"/>
</dbReference>
<dbReference type="PANTHER" id="PTHR30474">
    <property type="entry name" value="CELL CYCLE PROTEIN"/>
    <property type="match status" value="1"/>
</dbReference>
<evidence type="ECO:0000256" key="4">
    <source>
        <dbReference type="ARBA" id="ARBA00022989"/>
    </source>
</evidence>
<dbReference type="AlphaFoldDB" id="A0A1G2LS21"/>
<evidence type="ECO:0000256" key="6">
    <source>
        <dbReference type="SAM" id="Phobius"/>
    </source>
</evidence>
<keyword evidence="2 6" id="KW-0812">Transmembrane</keyword>
<feature type="transmembrane region" description="Helical" evidence="6">
    <location>
        <begin position="80"/>
        <end position="99"/>
    </location>
</feature>
<dbReference type="GO" id="GO:0008360">
    <property type="term" value="P:regulation of cell shape"/>
    <property type="evidence" value="ECO:0007669"/>
    <property type="project" value="UniProtKB-KW"/>
</dbReference>
<keyword evidence="5 6" id="KW-0472">Membrane</keyword>
<evidence type="ECO:0000256" key="5">
    <source>
        <dbReference type="ARBA" id="ARBA00023136"/>
    </source>
</evidence>
<feature type="transmembrane region" description="Helical" evidence="6">
    <location>
        <begin position="21"/>
        <end position="38"/>
    </location>
</feature>
<dbReference type="NCBIfam" id="TIGR02210">
    <property type="entry name" value="rodA_shape"/>
    <property type="match status" value="1"/>
</dbReference>
<sequence length="369" mass="41860">MFYAQKKISPVKFILRLFYRADWILIILITPILFSSLATMKSFGGGKDYFFNHQIIWIAIGIFIFVAFNAIDWRFFKRGNFLFIFYIIGVLFLIWLIFYGKSTKGAVSWLKFPLFSIEPSEPIKLLMILILAKYFSLRHIEIAHIKHIIVSGTYAALPSLLIFLQPDFGSAAILFFIWLGMIIVSGVSKKHLLAVLLLFSITFALSWFFVLKPYQKLRIITFVNPLSDPKGAGYNALQSTIAVGSGRLWGKGIGLGAQSRLNFLPEPETDFIFASFAEEWGFLGVVFIFIFFAFFIWRILNNAFLGMNNFQYLYGIGLSIFFMTHFIINVGMNIGILPITGITLPFMSYGGSNLITSFAGIGILSGMRK</sequence>
<evidence type="ECO:0000256" key="2">
    <source>
        <dbReference type="ARBA" id="ARBA00022692"/>
    </source>
</evidence>
<feature type="transmembrane region" description="Helical" evidence="6">
    <location>
        <begin position="119"/>
        <end position="136"/>
    </location>
</feature>
<comment type="subcellular location">
    <subcellularLocation>
        <location evidence="1">Membrane</location>
        <topology evidence="1">Multi-pass membrane protein</topology>
    </subcellularLocation>
</comment>
<evidence type="ECO:0000313" key="8">
    <source>
        <dbReference type="Proteomes" id="UP000178302"/>
    </source>
</evidence>
<dbReference type="Pfam" id="PF01098">
    <property type="entry name" value="FTSW_RODA_SPOVE"/>
    <property type="match status" value="1"/>
</dbReference>
<reference evidence="7 8" key="1">
    <citation type="journal article" date="2016" name="Nat. Commun.">
        <title>Thousands of microbial genomes shed light on interconnected biogeochemical processes in an aquifer system.</title>
        <authorList>
            <person name="Anantharaman K."/>
            <person name="Brown C.T."/>
            <person name="Hug L.A."/>
            <person name="Sharon I."/>
            <person name="Castelle C.J."/>
            <person name="Probst A.J."/>
            <person name="Thomas B.C."/>
            <person name="Singh A."/>
            <person name="Wilkins M.J."/>
            <person name="Karaoz U."/>
            <person name="Brodie E.L."/>
            <person name="Williams K.H."/>
            <person name="Hubbard S.S."/>
            <person name="Banfield J.F."/>
        </authorList>
    </citation>
    <scope>NUCLEOTIDE SEQUENCE [LARGE SCALE GENOMIC DNA]</scope>
</reference>
<dbReference type="GO" id="GO:0005886">
    <property type="term" value="C:plasma membrane"/>
    <property type="evidence" value="ECO:0007669"/>
    <property type="project" value="TreeGrafter"/>
</dbReference>
<comment type="caution">
    <text evidence="7">The sequence shown here is derived from an EMBL/GenBank/DDBJ whole genome shotgun (WGS) entry which is preliminary data.</text>
</comment>